<dbReference type="GO" id="GO:0006261">
    <property type="term" value="P:DNA-templated DNA replication"/>
    <property type="evidence" value="ECO:0007669"/>
    <property type="project" value="TreeGrafter"/>
</dbReference>
<sequence>MARSASRSSSRPAARPAAPAPGDVLGHVTLVTGKEEFLGERTVAAVRAAVRQHDGEAEVSEANALDLTLATLGELAAPSLFSTTRCIVVRALENLPDESYDGIVDYAKEPVEDVALVLVHTGGQKGSGLLTRLRKLPAVTEVKSEELRASEYPSFVQAEARRLGTRMDPDAAQALVQAVGTDLRAVSSAVDQLVHDFPGESVSAERVGQYFGGRAEATSFAVADAAFAGKRLAALEELRWAIERGVAGVLVTSAFAGSARGLARAKGLRPGGRDNDVARDLGVPPWKVRSIREQSRAWSEDQLAAAVRAVAQADADIKGAASDAAYTLERLVLTITELRSASRS</sequence>
<dbReference type="NCBIfam" id="TIGR01128">
    <property type="entry name" value="holA"/>
    <property type="match status" value="1"/>
</dbReference>
<dbReference type="InterPro" id="IPR027417">
    <property type="entry name" value="P-loop_NTPase"/>
</dbReference>
<dbReference type="EMBL" id="JAMOIL010000024">
    <property type="protein sequence ID" value="MCM0621874.1"/>
    <property type="molecule type" value="Genomic_DNA"/>
</dbReference>
<dbReference type="RefSeq" id="WP_250828204.1">
    <property type="nucleotide sequence ID" value="NZ_JAMOIL010000024.1"/>
</dbReference>
<dbReference type="PANTHER" id="PTHR34388:SF1">
    <property type="entry name" value="DNA POLYMERASE III SUBUNIT DELTA"/>
    <property type="match status" value="1"/>
</dbReference>
<organism evidence="10 11">
    <name type="scientific">Nocardioides bruguierae</name>
    <dbReference type="NCBI Taxonomy" id="2945102"/>
    <lineage>
        <taxon>Bacteria</taxon>
        <taxon>Bacillati</taxon>
        <taxon>Actinomycetota</taxon>
        <taxon>Actinomycetes</taxon>
        <taxon>Propionibacteriales</taxon>
        <taxon>Nocardioidaceae</taxon>
        <taxon>Nocardioides</taxon>
    </lineage>
</organism>
<name>A0A9X2DA45_9ACTN</name>
<evidence type="ECO:0000313" key="10">
    <source>
        <dbReference type="EMBL" id="MCM0621874.1"/>
    </source>
</evidence>
<feature type="compositionally biased region" description="Low complexity" evidence="8">
    <location>
        <begin position="1"/>
        <end position="21"/>
    </location>
</feature>
<dbReference type="Gene3D" id="1.10.8.60">
    <property type="match status" value="1"/>
</dbReference>
<evidence type="ECO:0000256" key="1">
    <source>
        <dbReference type="ARBA" id="ARBA00012417"/>
    </source>
</evidence>
<evidence type="ECO:0000256" key="7">
    <source>
        <dbReference type="ARBA" id="ARBA00049244"/>
    </source>
</evidence>
<dbReference type="Pfam" id="PF21694">
    <property type="entry name" value="DNA_pol3_delta_C"/>
    <property type="match status" value="1"/>
</dbReference>
<dbReference type="EC" id="2.7.7.7" evidence="1"/>
<comment type="catalytic activity">
    <reaction evidence="7">
        <text>DNA(n) + a 2'-deoxyribonucleoside 5'-triphosphate = DNA(n+1) + diphosphate</text>
        <dbReference type="Rhea" id="RHEA:22508"/>
        <dbReference type="Rhea" id="RHEA-COMP:17339"/>
        <dbReference type="Rhea" id="RHEA-COMP:17340"/>
        <dbReference type="ChEBI" id="CHEBI:33019"/>
        <dbReference type="ChEBI" id="CHEBI:61560"/>
        <dbReference type="ChEBI" id="CHEBI:173112"/>
        <dbReference type="EC" id="2.7.7.7"/>
    </reaction>
</comment>
<reference evidence="10" key="1">
    <citation type="submission" date="2022-05" db="EMBL/GenBank/DDBJ databases">
        <authorList>
            <person name="Tuo L."/>
        </authorList>
    </citation>
    <scope>NUCLEOTIDE SEQUENCE</scope>
    <source>
        <strain evidence="10">BSK12Z-4</strain>
    </source>
</reference>
<evidence type="ECO:0000256" key="8">
    <source>
        <dbReference type="SAM" id="MobiDB-lite"/>
    </source>
</evidence>
<comment type="caution">
    <text evidence="10">The sequence shown here is derived from an EMBL/GenBank/DDBJ whole genome shotgun (WGS) entry which is preliminary data.</text>
</comment>
<dbReference type="Proteomes" id="UP001139485">
    <property type="component" value="Unassembled WGS sequence"/>
</dbReference>
<keyword evidence="4" id="KW-0235">DNA replication</keyword>
<feature type="region of interest" description="Disordered" evidence="8">
    <location>
        <begin position="1"/>
        <end position="22"/>
    </location>
</feature>
<comment type="similarity">
    <text evidence="6">Belongs to the DNA polymerase HolA subunit family.</text>
</comment>
<evidence type="ECO:0000313" key="11">
    <source>
        <dbReference type="Proteomes" id="UP001139485"/>
    </source>
</evidence>
<evidence type="ECO:0000256" key="2">
    <source>
        <dbReference type="ARBA" id="ARBA00022679"/>
    </source>
</evidence>
<accession>A0A9X2DA45</accession>
<dbReference type="SUPFAM" id="SSF52540">
    <property type="entry name" value="P-loop containing nucleoside triphosphate hydrolases"/>
    <property type="match status" value="1"/>
</dbReference>
<feature type="domain" description="DNA polymerase III delta subunit-like C-terminal" evidence="9">
    <location>
        <begin position="218"/>
        <end position="334"/>
    </location>
</feature>
<dbReference type="AlphaFoldDB" id="A0A9X2DA45"/>
<dbReference type="InterPro" id="IPR048466">
    <property type="entry name" value="DNA_pol3_delta-like_C"/>
</dbReference>
<dbReference type="GO" id="GO:0009360">
    <property type="term" value="C:DNA polymerase III complex"/>
    <property type="evidence" value="ECO:0007669"/>
    <property type="project" value="TreeGrafter"/>
</dbReference>
<gene>
    <name evidence="10" type="primary">holA</name>
    <name evidence="10" type="ORF">M8330_16405</name>
</gene>
<dbReference type="InterPro" id="IPR005790">
    <property type="entry name" value="DNA_polIII_delta"/>
</dbReference>
<evidence type="ECO:0000256" key="3">
    <source>
        <dbReference type="ARBA" id="ARBA00022695"/>
    </source>
</evidence>
<dbReference type="InterPro" id="IPR008921">
    <property type="entry name" value="DNA_pol3_clamp-load_cplx_C"/>
</dbReference>
<keyword evidence="2 10" id="KW-0808">Transferase</keyword>
<dbReference type="PANTHER" id="PTHR34388">
    <property type="entry name" value="DNA POLYMERASE III SUBUNIT DELTA"/>
    <property type="match status" value="1"/>
</dbReference>
<dbReference type="Gene3D" id="1.20.272.10">
    <property type="match status" value="1"/>
</dbReference>
<protein>
    <recommendedName>
        <fullName evidence="1">DNA-directed DNA polymerase</fullName>
        <ecNumber evidence="1">2.7.7.7</ecNumber>
    </recommendedName>
</protein>
<keyword evidence="5" id="KW-0239">DNA-directed DNA polymerase</keyword>
<keyword evidence="11" id="KW-1185">Reference proteome</keyword>
<evidence type="ECO:0000259" key="9">
    <source>
        <dbReference type="Pfam" id="PF21694"/>
    </source>
</evidence>
<keyword evidence="3 10" id="KW-0548">Nucleotidyltransferase</keyword>
<dbReference type="Gene3D" id="3.40.50.300">
    <property type="entry name" value="P-loop containing nucleotide triphosphate hydrolases"/>
    <property type="match status" value="1"/>
</dbReference>
<evidence type="ECO:0000256" key="5">
    <source>
        <dbReference type="ARBA" id="ARBA00022932"/>
    </source>
</evidence>
<dbReference type="GO" id="GO:0003677">
    <property type="term" value="F:DNA binding"/>
    <property type="evidence" value="ECO:0007669"/>
    <property type="project" value="InterPro"/>
</dbReference>
<proteinExistence type="inferred from homology"/>
<evidence type="ECO:0000256" key="4">
    <source>
        <dbReference type="ARBA" id="ARBA00022705"/>
    </source>
</evidence>
<dbReference type="SUPFAM" id="SSF48019">
    <property type="entry name" value="post-AAA+ oligomerization domain-like"/>
    <property type="match status" value="1"/>
</dbReference>
<dbReference type="GO" id="GO:0003887">
    <property type="term" value="F:DNA-directed DNA polymerase activity"/>
    <property type="evidence" value="ECO:0007669"/>
    <property type="project" value="UniProtKB-KW"/>
</dbReference>
<evidence type="ECO:0000256" key="6">
    <source>
        <dbReference type="ARBA" id="ARBA00034754"/>
    </source>
</evidence>